<protein>
    <submittedName>
        <fullName evidence="1">Uncharacterized protein</fullName>
    </submittedName>
</protein>
<gene>
    <name evidence="1" type="ORF">EV702DRAFT_1044593</name>
</gene>
<proteinExistence type="predicted"/>
<name>A0A9P6ZWX0_9AGAM</name>
<dbReference type="EMBL" id="JABBWD010000016">
    <property type="protein sequence ID" value="KAG1778270.1"/>
    <property type="molecule type" value="Genomic_DNA"/>
</dbReference>
<dbReference type="AlphaFoldDB" id="A0A9P6ZWX0"/>
<comment type="caution">
    <text evidence="1">The sequence shown here is derived from an EMBL/GenBank/DDBJ whole genome shotgun (WGS) entry which is preliminary data.</text>
</comment>
<accession>A0A9P6ZWX0</accession>
<reference evidence="1" key="1">
    <citation type="journal article" date="2020" name="New Phytol.">
        <title>Comparative genomics reveals dynamic genome evolution in host specialist ectomycorrhizal fungi.</title>
        <authorList>
            <person name="Lofgren L.A."/>
            <person name="Nguyen N.H."/>
            <person name="Vilgalys R."/>
            <person name="Ruytinx J."/>
            <person name="Liao H.L."/>
            <person name="Branco S."/>
            <person name="Kuo A."/>
            <person name="LaButti K."/>
            <person name="Lipzen A."/>
            <person name="Andreopoulos W."/>
            <person name="Pangilinan J."/>
            <person name="Riley R."/>
            <person name="Hundley H."/>
            <person name="Na H."/>
            <person name="Barry K."/>
            <person name="Grigoriev I.V."/>
            <person name="Stajich J.E."/>
            <person name="Kennedy P.G."/>
        </authorList>
    </citation>
    <scope>NUCLEOTIDE SEQUENCE</scope>
    <source>
        <strain evidence="1">DOB743</strain>
    </source>
</reference>
<organism evidence="1 2">
    <name type="scientific">Suillus placidus</name>
    <dbReference type="NCBI Taxonomy" id="48579"/>
    <lineage>
        <taxon>Eukaryota</taxon>
        <taxon>Fungi</taxon>
        <taxon>Dikarya</taxon>
        <taxon>Basidiomycota</taxon>
        <taxon>Agaricomycotina</taxon>
        <taxon>Agaricomycetes</taxon>
        <taxon>Agaricomycetidae</taxon>
        <taxon>Boletales</taxon>
        <taxon>Suillineae</taxon>
        <taxon>Suillaceae</taxon>
        <taxon>Suillus</taxon>
    </lineage>
</organism>
<dbReference type="OrthoDB" id="2673676at2759"/>
<dbReference type="Proteomes" id="UP000714275">
    <property type="component" value="Unassembled WGS sequence"/>
</dbReference>
<keyword evidence="2" id="KW-1185">Reference proteome</keyword>
<evidence type="ECO:0000313" key="1">
    <source>
        <dbReference type="EMBL" id="KAG1778270.1"/>
    </source>
</evidence>
<sequence length="317" mass="34730">MSRGATSPVVLVYPAGLHTGAEAVLVKCRHGVIALVLISPLIRIGIVTISGKVSSTMVNMDMIIGFLTTVRLESESNLKTLCCKCLAKDSAPHVKRNQDDGRIPIYDASQLGDLPPAIQHMSCYAKHASSRFKPYQPGKHVPTALEHRFMTKNVLKHHEADMSLVDVQQGKEILRGGLAHVSNATLRSAVIAKRADAETWDLKSTERHAILLQIILRDNAEQYLDSLADACFFESIMVKCTHQQLEDDADFTIAAYSHDLMTHSITDKQLDHLEEISAERNVSCEDGGDTDSEGVGNRFNHYLDSILGGTNSMVAVA</sequence>
<evidence type="ECO:0000313" key="2">
    <source>
        <dbReference type="Proteomes" id="UP000714275"/>
    </source>
</evidence>